<evidence type="ECO:0000313" key="11">
    <source>
        <dbReference type="EMBL" id="SCU80560.1"/>
    </source>
</evidence>
<dbReference type="OrthoDB" id="430354at2759"/>
<evidence type="ECO:0000256" key="1">
    <source>
        <dbReference type="ARBA" id="ARBA00004323"/>
    </source>
</evidence>
<keyword evidence="9 10" id="KW-0472">Membrane</keyword>
<dbReference type="STRING" id="1266660.A0A1G4IUE3"/>
<dbReference type="Proteomes" id="UP000190274">
    <property type="component" value="Chromosome B"/>
</dbReference>
<proteinExistence type="inferred from homology"/>
<evidence type="ECO:0000256" key="9">
    <source>
        <dbReference type="ARBA" id="ARBA00023136"/>
    </source>
</evidence>
<dbReference type="SUPFAM" id="SSF53448">
    <property type="entry name" value="Nucleotide-diphospho-sugar transferases"/>
    <property type="match status" value="1"/>
</dbReference>
<evidence type="ECO:0000256" key="7">
    <source>
        <dbReference type="ARBA" id="ARBA00022989"/>
    </source>
</evidence>
<evidence type="ECO:0000256" key="3">
    <source>
        <dbReference type="ARBA" id="ARBA00009105"/>
    </source>
</evidence>
<dbReference type="PANTHER" id="PTHR31646">
    <property type="entry name" value="ALPHA-1,2-MANNOSYLTRANSFERASE MNN2"/>
    <property type="match status" value="1"/>
</dbReference>
<name>A0A1G4IUE3_9SACH</name>
<gene>
    <name evidence="11" type="ORF">LADA_0B08284G</name>
</gene>
<evidence type="ECO:0000256" key="4">
    <source>
        <dbReference type="ARBA" id="ARBA00022679"/>
    </source>
</evidence>
<evidence type="ECO:0000256" key="5">
    <source>
        <dbReference type="ARBA" id="ARBA00022692"/>
    </source>
</evidence>
<comment type="pathway">
    <text evidence="2">Protein modification; protein glycosylation.</text>
</comment>
<dbReference type="Pfam" id="PF11051">
    <property type="entry name" value="Mannosyl_trans3"/>
    <property type="match status" value="1"/>
</dbReference>
<feature type="transmembrane region" description="Helical" evidence="10">
    <location>
        <begin position="40"/>
        <end position="60"/>
    </location>
</feature>
<keyword evidence="7 10" id="KW-1133">Transmembrane helix</keyword>
<comment type="similarity">
    <text evidence="3">Belongs to the MNN1/MNT family.</text>
</comment>
<reference evidence="12" key="1">
    <citation type="submission" date="2016-03" db="EMBL/GenBank/DDBJ databases">
        <authorList>
            <person name="Devillers H."/>
        </authorList>
    </citation>
    <scope>NUCLEOTIDE SEQUENCE [LARGE SCALE GENOMIC DNA]</scope>
</reference>
<keyword evidence="4" id="KW-0808">Transferase</keyword>
<accession>A0A1G4IUE3</accession>
<evidence type="ECO:0000256" key="10">
    <source>
        <dbReference type="SAM" id="Phobius"/>
    </source>
</evidence>
<keyword evidence="8" id="KW-0333">Golgi apparatus</keyword>
<dbReference type="GO" id="GO:0000026">
    <property type="term" value="F:alpha-1,2-mannosyltransferase activity"/>
    <property type="evidence" value="ECO:0007669"/>
    <property type="project" value="TreeGrafter"/>
</dbReference>
<sequence>MAISTVGRDLSGRAAAGLDLLSSRLRQSNHIFRRGKSKNVSIFILCVVSLLAIGAVIHGIQRSNGSMDFLLNDQHDDDDDDYSDDSTHLDNLNAIYDDDEGSKPVTTHTISGSGPAFKSPARKKSFHEMMTLIKKHSPEGSMEGSTKKKCDLGDISITDTDKFHKLTEESLKNCMDVSDDTVTTLKDAQAAFRKSMATDILPLFHHLEEAAFQGEGIVIVGGGKYSLFALPAIKAIRENSGTKIRHSIPIEIIIPPKDNADRAFCENVVPKLDPLGRTKCVFLDEILDEETLSHIDGYQIKPLAALVSSFKKVLLLDADNYVVNSIEDYFKHKTFQDKGLVLWPDYWRRLHHPRLYDIMDLRVATQEISRNSIDDATPSYMYKVNSKDAPFHDMNGALPDGGTESGQILVDKEKHLDTLIFSLYLNYNGQSFYYPLLGQGFAGQGDKDTFVLASLVLHGKDSWYQVKTPVDALGHWADQKDEIRLTPEELAKAEDKKSFRGTAMLQHDYVEDVNFKSLAREMIHNSVRDKAHAFCDEWSESHKGEFSSKEDERRKQCEKDQKVQDAFHEQIRKSYSLNDYLLFFKFTKVSFVHSHLPKYDPWEWYHSGDMMYDGAKASKNHKDDATYQPPHSGHYRMYDSKIEQVTSYDLELENWSAFNTYLCQSKDGYKNFGYLTDKISSSKSPTQSYQGMCAYIEDRVKFLESTTWESVDV</sequence>
<evidence type="ECO:0000313" key="12">
    <source>
        <dbReference type="Proteomes" id="UP000190274"/>
    </source>
</evidence>
<organism evidence="11 12">
    <name type="scientific">Lachancea dasiensis</name>
    <dbReference type="NCBI Taxonomy" id="1072105"/>
    <lineage>
        <taxon>Eukaryota</taxon>
        <taxon>Fungi</taxon>
        <taxon>Dikarya</taxon>
        <taxon>Ascomycota</taxon>
        <taxon>Saccharomycotina</taxon>
        <taxon>Saccharomycetes</taxon>
        <taxon>Saccharomycetales</taxon>
        <taxon>Saccharomycetaceae</taxon>
        <taxon>Lachancea</taxon>
    </lineage>
</organism>
<dbReference type="EMBL" id="LT598456">
    <property type="protein sequence ID" value="SCU80560.1"/>
    <property type="molecule type" value="Genomic_DNA"/>
</dbReference>
<evidence type="ECO:0000256" key="8">
    <source>
        <dbReference type="ARBA" id="ARBA00023034"/>
    </source>
</evidence>
<evidence type="ECO:0000256" key="2">
    <source>
        <dbReference type="ARBA" id="ARBA00004922"/>
    </source>
</evidence>
<keyword evidence="12" id="KW-1185">Reference proteome</keyword>
<dbReference type="GO" id="GO:0046354">
    <property type="term" value="P:mannan biosynthetic process"/>
    <property type="evidence" value="ECO:0007669"/>
    <property type="project" value="TreeGrafter"/>
</dbReference>
<evidence type="ECO:0000256" key="6">
    <source>
        <dbReference type="ARBA" id="ARBA00022968"/>
    </source>
</evidence>
<dbReference type="InterPro" id="IPR022751">
    <property type="entry name" value="Alpha_mannosyltransferase"/>
</dbReference>
<dbReference type="AlphaFoldDB" id="A0A1G4IUE3"/>
<comment type="subcellular location">
    <subcellularLocation>
        <location evidence="1">Golgi apparatus membrane</location>
        <topology evidence="1">Single-pass type II membrane protein</topology>
    </subcellularLocation>
</comment>
<keyword evidence="5 10" id="KW-0812">Transmembrane</keyword>
<keyword evidence="6" id="KW-0735">Signal-anchor</keyword>
<dbReference type="InterPro" id="IPR029044">
    <property type="entry name" value="Nucleotide-diphossugar_trans"/>
</dbReference>
<dbReference type="PANTHER" id="PTHR31646:SF1">
    <property type="entry name" value="ALPHA-1,2-MANNOSYLTRANSFERASE MNN2"/>
    <property type="match status" value="1"/>
</dbReference>
<dbReference type="GO" id="GO:0000139">
    <property type="term" value="C:Golgi membrane"/>
    <property type="evidence" value="ECO:0007669"/>
    <property type="project" value="UniProtKB-SubCell"/>
</dbReference>
<protein>
    <submittedName>
        <fullName evidence="11">LADA_0B08284g1_1</fullName>
    </submittedName>
</protein>